<reference evidence="5" key="1">
    <citation type="journal article" date="2021" name="PeerJ">
        <title>Extensive microbial diversity within the chicken gut microbiome revealed by metagenomics and culture.</title>
        <authorList>
            <person name="Gilroy R."/>
            <person name="Ravi A."/>
            <person name="Getino M."/>
            <person name="Pursley I."/>
            <person name="Horton D.L."/>
            <person name="Alikhan N.F."/>
            <person name="Baker D."/>
            <person name="Gharbi K."/>
            <person name="Hall N."/>
            <person name="Watson M."/>
            <person name="Adriaenssens E.M."/>
            <person name="Foster-Nyarko E."/>
            <person name="Jarju S."/>
            <person name="Secka A."/>
            <person name="Antonio M."/>
            <person name="Oren A."/>
            <person name="Chaudhuri R.R."/>
            <person name="La Ragione R."/>
            <person name="Hildebrand F."/>
            <person name="Pallen M.J."/>
        </authorList>
    </citation>
    <scope>NUCLEOTIDE SEQUENCE</scope>
    <source>
        <strain evidence="5">CHK118-2852</strain>
    </source>
</reference>
<dbReference type="AlphaFoldDB" id="A0A9D2GZB1"/>
<organism evidence="5 6">
    <name type="scientific">Candidatus Bacteroides merdavium</name>
    <dbReference type="NCBI Taxonomy" id="2838472"/>
    <lineage>
        <taxon>Bacteria</taxon>
        <taxon>Pseudomonadati</taxon>
        <taxon>Bacteroidota</taxon>
        <taxon>Bacteroidia</taxon>
        <taxon>Bacteroidales</taxon>
        <taxon>Bacteroidaceae</taxon>
        <taxon>Bacteroides</taxon>
    </lineage>
</organism>
<dbReference type="Proteomes" id="UP000824108">
    <property type="component" value="Unassembled WGS sequence"/>
</dbReference>
<feature type="domain" description="DUF5107" evidence="4">
    <location>
        <begin position="53"/>
        <end position="357"/>
    </location>
</feature>
<comment type="caution">
    <text evidence="5">The sequence shown here is derived from an EMBL/GenBank/DDBJ whole genome shotgun (WGS) entry which is preliminary data.</text>
</comment>
<dbReference type="InterPro" id="IPR019734">
    <property type="entry name" value="TPR_rpt"/>
</dbReference>
<evidence type="ECO:0000313" key="5">
    <source>
        <dbReference type="EMBL" id="HIZ92757.1"/>
    </source>
</evidence>
<dbReference type="InterPro" id="IPR033396">
    <property type="entry name" value="DUF5107"/>
</dbReference>
<evidence type="ECO:0000256" key="2">
    <source>
        <dbReference type="ARBA" id="ARBA00022803"/>
    </source>
</evidence>
<dbReference type="InterPro" id="IPR011990">
    <property type="entry name" value="TPR-like_helical_dom_sf"/>
</dbReference>
<dbReference type="Pfam" id="PF17128">
    <property type="entry name" value="DUF5107"/>
    <property type="match status" value="1"/>
</dbReference>
<feature type="repeat" description="TPR" evidence="3">
    <location>
        <begin position="723"/>
        <end position="756"/>
    </location>
</feature>
<dbReference type="EMBL" id="DXAV01000096">
    <property type="protein sequence ID" value="HIZ92757.1"/>
    <property type="molecule type" value="Genomic_DNA"/>
</dbReference>
<dbReference type="InterPro" id="IPR051012">
    <property type="entry name" value="CellSynth/LPSAsmb/PSIAsmb"/>
</dbReference>
<gene>
    <name evidence="5" type="ORF">H9807_11695</name>
</gene>
<evidence type="ECO:0000256" key="3">
    <source>
        <dbReference type="PROSITE-ProRule" id="PRU00339"/>
    </source>
</evidence>
<dbReference type="SMART" id="SM00028">
    <property type="entry name" value="TPR"/>
    <property type="match status" value="8"/>
</dbReference>
<evidence type="ECO:0000313" key="6">
    <source>
        <dbReference type="Proteomes" id="UP000824108"/>
    </source>
</evidence>
<feature type="repeat" description="TPR" evidence="3">
    <location>
        <begin position="512"/>
        <end position="545"/>
    </location>
</feature>
<dbReference type="PROSITE" id="PS50005">
    <property type="entry name" value="TPR"/>
    <property type="match status" value="2"/>
</dbReference>
<dbReference type="Pfam" id="PF13174">
    <property type="entry name" value="TPR_6"/>
    <property type="match status" value="1"/>
</dbReference>
<evidence type="ECO:0000259" key="4">
    <source>
        <dbReference type="Pfam" id="PF17128"/>
    </source>
</evidence>
<keyword evidence="2 3" id="KW-0802">TPR repeat</keyword>
<evidence type="ECO:0000256" key="1">
    <source>
        <dbReference type="ARBA" id="ARBA00022737"/>
    </source>
</evidence>
<keyword evidence="1" id="KW-0677">Repeat</keyword>
<proteinExistence type="predicted"/>
<accession>A0A9D2GZB1</accession>
<protein>
    <submittedName>
        <fullName evidence="5">DUF5107 domain-containing protein</fullName>
    </submittedName>
</protein>
<dbReference type="PANTHER" id="PTHR45586:SF1">
    <property type="entry name" value="LIPOPOLYSACCHARIDE ASSEMBLY PROTEIN B"/>
    <property type="match status" value="1"/>
</dbReference>
<dbReference type="Gene3D" id="1.25.40.10">
    <property type="entry name" value="Tetratricopeptide repeat domain"/>
    <property type="match status" value="4"/>
</dbReference>
<reference evidence="5" key="2">
    <citation type="submission" date="2021-04" db="EMBL/GenBank/DDBJ databases">
        <authorList>
            <person name="Gilroy R."/>
        </authorList>
    </citation>
    <scope>NUCLEOTIDE SEQUENCE</scope>
    <source>
        <strain evidence="5">CHK118-2852</strain>
    </source>
</reference>
<name>A0A9D2GZB1_9BACE</name>
<sequence>MEAITEYLIRSTVNTSEVKAWEEIVMLPTYGIGKEEKNPIFLEKRVYQGSSGSVYPYPVVEKIEDEKHDRPWRAFFIENEYIKVMILPELGGRIQMAYDKVKKRHFVYYNQVIKPALVGLTGPWISGGIEFNWPQHHRPSTYLPTDCMIEEFPDGSKTVWCSEVERMFRTKGMAGFTLYPGKAYIEIKAKVYNRTPFPQTFLWWANPAVVVNKDYYSVFPPDVNAVFDHGKRAVSSFPIATGEYYKVDYSAGVDISRYKNIPVPTSYMAINSKYDFVGGYEEHIEAGLLHVADHHVNAGKKQWTWGNGDFGQAWDRNLTDEDGPYIELMTGMYCDNQPDFTWLQPYEEKSWVQYFMPYQKVGLVKNATRDALINLLPEGDGRMKVILYTTVAHHEVRVMLTNVENHRIYLDMLTAVSPEHTYMQVVECDTQKAEDLKLVVLDEKGNVMVSYQADKPEIRPIPEPAKAALDPKQIASMEQLFLTGHHLEQYRHATYQPLDYYMEALSRDESDIRCNNAVGLLLMRRGRFAEAQKYFDRAIKTQTEHNPNPYDGEPYYNLGWSKKMQGDIDGAYDAFFKATWNAAWQDAGYMGLAQIDMIRKDYESGLDHINHSLYRNWLNHKGRQLKTSFLRKTGDYTRAMALVDESLSMDRFNMGCRFEAYLIKKILGKMEEAAAVKQDLKTLMRGAVHSYIEYAIDYASAGMYDEAMELLSFVTEDILETYPMVYYALGYFSSKNGQKEKALDYYRKAEQMCPDYCFPNKMEEVLMLQDAMSLNPTGAKASYYLGNFYYAARCYDDAVACWEASASLDGTFPTVLRNLSLAYYNKQHNPQKAREALEKAYSLDTTDARILMELDQLYKKLRYPHRQRLDFLEAHADEVEQRDDLCIERITLYNQLGEYQKAYDLINARKFHPWEGGEGKVTSQYVFCRVELAKQALAEKRYTDAVRLLKETEKYPDNLGEGKLSMAEENDIHYWLGCAYEGLEDMDQAKAYFERATKGSAEPAIAFFYNDQQPDKIFYQGLAWRKLGEEDKARSRFNRLIKHGEKHLFDKVKIDYFAVSLPDLLIWDDDLNVRNLIHCNLVMGLGYLGLGDKEQARRFLSEVVRLDINHQVGQQLLNMCE</sequence>
<dbReference type="SUPFAM" id="SSF48452">
    <property type="entry name" value="TPR-like"/>
    <property type="match status" value="3"/>
</dbReference>
<dbReference type="Pfam" id="PF13181">
    <property type="entry name" value="TPR_8"/>
    <property type="match status" value="2"/>
</dbReference>
<dbReference type="PANTHER" id="PTHR45586">
    <property type="entry name" value="TPR REPEAT-CONTAINING PROTEIN PA4667"/>
    <property type="match status" value="1"/>
</dbReference>